<proteinExistence type="predicted"/>
<dbReference type="Proteomes" id="UP000005233">
    <property type="component" value="Chromosome"/>
</dbReference>
<reference evidence="2 3" key="1">
    <citation type="journal article" date="2012" name="J. Bacteriol.">
        <title>Complete genome sequence of a thermophilic methanogen, Methanocella conradii HZ254, isolated from Chinese rice field soil.</title>
        <authorList>
            <person name="Lu Z."/>
            <person name="Lu Y."/>
        </authorList>
    </citation>
    <scope>NUCLEOTIDE SEQUENCE [LARGE SCALE GENOMIC DNA]</scope>
    <source>
        <strain evidence="3">DSM 24694 / JCM 17849 / CGMCC 1.5162 / HZ254</strain>
    </source>
</reference>
<sequence>MAFTCIFLILMAGMANATALGEKTRHFEIYYSDALPDSGYSDVGRTLENAYSEINGYMGACPDSIKVLVVGKKTMDKVGEHVEAFSAWNTKSSTIVLREETLKDKNSLRIVAEHEICHLGLNNILANKDSREFSWMEEGICMVFSKEPFSDVKVSKFIMGKGFLTPAEIAKAVDSEDYSISKNGYLQSYSLVKFMVKKFGVSAVISMLKCPETDFEKAFILCTGLDFGTFYRQWQAYVKSIATGGQEALGPAPAYLSFDLYMEDCTA</sequence>
<dbReference type="InterPro" id="IPR039568">
    <property type="entry name" value="Peptidase_MA-like_dom"/>
</dbReference>
<organism evidence="2 3">
    <name type="scientific">Methanocella conradii (strain DSM 24694 / JCM 17849 / CGMCC 1.5162 / HZ254)</name>
    <dbReference type="NCBI Taxonomy" id="1041930"/>
    <lineage>
        <taxon>Archaea</taxon>
        <taxon>Methanobacteriati</taxon>
        <taxon>Methanobacteriota</taxon>
        <taxon>Stenosarchaea group</taxon>
        <taxon>Methanomicrobia</taxon>
        <taxon>Methanocellales</taxon>
        <taxon>Methanocellaceae</taxon>
        <taxon>Methanocella</taxon>
    </lineage>
</organism>
<name>H8I9M9_METCZ</name>
<keyword evidence="3" id="KW-1185">Reference proteome</keyword>
<dbReference type="eggNOG" id="arCOG11112">
    <property type="taxonomic scope" value="Archaea"/>
</dbReference>
<protein>
    <recommendedName>
        <fullName evidence="1">Peptidase MA-like domain-containing protein</fullName>
    </recommendedName>
</protein>
<accession>H8I9M9</accession>
<dbReference type="Pfam" id="PF13485">
    <property type="entry name" value="Peptidase_MA_2"/>
    <property type="match status" value="1"/>
</dbReference>
<dbReference type="HOGENOM" id="CLU_1040542_0_0_2"/>
<dbReference type="AlphaFoldDB" id="H8I9M9"/>
<gene>
    <name evidence="2" type="ordered locus">Mtc_1736</name>
</gene>
<dbReference type="KEGG" id="mez:Mtc_1736"/>
<dbReference type="EMBL" id="CP003243">
    <property type="protein sequence ID" value="AFD00480.1"/>
    <property type="molecule type" value="Genomic_DNA"/>
</dbReference>
<evidence type="ECO:0000313" key="2">
    <source>
        <dbReference type="EMBL" id="AFD00480.1"/>
    </source>
</evidence>
<evidence type="ECO:0000313" key="3">
    <source>
        <dbReference type="Proteomes" id="UP000005233"/>
    </source>
</evidence>
<feature type="domain" description="Peptidase MA-like" evidence="1">
    <location>
        <begin position="113"/>
        <end position="239"/>
    </location>
</feature>
<dbReference type="STRING" id="1041930.Mtc_1736"/>
<evidence type="ECO:0000259" key="1">
    <source>
        <dbReference type="Pfam" id="PF13485"/>
    </source>
</evidence>